<proteinExistence type="predicted"/>
<dbReference type="EMBL" id="CAXLJL010000066">
    <property type="protein sequence ID" value="CAL5130457.1"/>
    <property type="molecule type" value="Genomic_DNA"/>
</dbReference>
<feature type="compositionally biased region" description="Basic and acidic residues" evidence="1">
    <location>
        <begin position="78"/>
        <end position="106"/>
    </location>
</feature>
<name>A0AAV2T2S4_CALDB</name>
<evidence type="ECO:0000256" key="1">
    <source>
        <dbReference type="SAM" id="MobiDB-lite"/>
    </source>
</evidence>
<organism evidence="2 3">
    <name type="scientific">Calicophoron daubneyi</name>
    <name type="common">Rumen fluke</name>
    <name type="synonym">Paramphistomum daubneyi</name>
    <dbReference type="NCBI Taxonomy" id="300641"/>
    <lineage>
        <taxon>Eukaryota</taxon>
        <taxon>Metazoa</taxon>
        <taxon>Spiralia</taxon>
        <taxon>Lophotrochozoa</taxon>
        <taxon>Platyhelminthes</taxon>
        <taxon>Trematoda</taxon>
        <taxon>Digenea</taxon>
        <taxon>Plagiorchiida</taxon>
        <taxon>Pronocephalata</taxon>
        <taxon>Paramphistomoidea</taxon>
        <taxon>Paramphistomidae</taxon>
        <taxon>Calicophoron</taxon>
    </lineage>
</organism>
<sequence length="165" mass="18519">MSKRGKDEHVKFTAEFEMSEEDIKDEIISVLLSLICSSFEYITDEDMQQLRSVEKRNALGQIENGQILTSISTVVKNAKERMARGEKPKKDREHSKKEISILRETEEPSPSKPEDYELLSSCTPGRLARVPSMDVVNVSDVPQLVEDACQGYEGKSNGSSFSSTQ</sequence>
<evidence type="ECO:0000313" key="2">
    <source>
        <dbReference type="EMBL" id="CAL5130457.1"/>
    </source>
</evidence>
<protein>
    <submittedName>
        <fullName evidence="2">Uncharacterized protein</fullName>
    </submittedName>
</protein>
<feature type="region of interest" description="Disordered" evidence="1">
    <location>
        <begin position="78"/>
        <end position="119"/>
    </location>
</feature>
<accession>A0AAV2T2S4</accession>
<evidence type="ECO:0000313" key="3">
    <source>
        <dbReference type="Proteomes" id="UP001497525"/>
    </source>
</evidence>
<dbReference type="AlphaFoldDB" id="A0AAV2T2S4"/>
<dbReference type="Proteomes" id="UP001497525">
    <property type="component" value="Unassembled WGS sequence"/>
</dbReference>
<reference evidence="2" key="1">
    <citation type="submission" date="2024-06" db="EMBL/GenBank/DDBJ databases">
        <authorList>
            <person name="Liu X."/>
            <person name="Lenzi L."/>
            <person name="Haldenby T S."/>
            <person name="Uol C."/>
        </authorList>
    </citation>
    <scope>NUCLEOTIDE SEQUENCE</scope>
</reference>
<comment type="caution">
    <text evidence="2">The sequence shown here is derived from an EMBL/GenBank/DDBJ whole genome shotgun (WGS) entry which is preliminary data.</text>
</comment>
<gene>
    <name evidence="2" type="ORF">CDAUBV1_LOCUS2511</name>
</gene>